<dbReference type="GO" id="GO:0000981">
    <property type="term" value="F:DNA-binding transcription factor activity, RNA polymerase II-specific"/>
    <property type="evidence" value="ECO:0007669"/>
    <property type="project" value="InterPro"/>
</dbReference>
<organism evidence="9 10">
    <name type="scientific">Echria macrotheca</name>
    <dbReference type="NCBI Taxonomy" id="438768"/>
    <lineage>
        <taxon>Eukaryota</taxon>
        <taxon>Fungi</taxon>
        <taxon>Dikarya</taxon>
        <taxon>Ascomycota</taxon>
        <taxon>Pezizomycotina</taxon>
        <taxon>Sordariomycetes</taxon>
        <taxon>Sordariomycetidae</taxon>
        <taxon>Sordariales</taxon>
        <taxon>Schizotheciaceae</taxon>
        <taxon>Echria</taxon>
    </lineage>
</organism>
<dbReference type="SMART" id="SM00066">
    <property type="entry name" value="GAL4"/>
    <property type="match status" value="1"/>
</dbReference>
<dbReference type="InterPro" id="IPR052360">
    <property type="entry name" value="Transcr_Regulatory_Proteins"/>
</dbReference>
<sequence>MTRKGSNKVKTGCFTCKKRKVKCDETKPQCLRCTRTGRKCDGYSPPAPGSYSWSELLGRQPVGKALTVRRNTKDGRALEFFHQVVAPAFSRFPGDDFWTRMVAQASLQEPAVRHAVLAISSMYEMVDGDERDVNILAKRDGRFALAQYSQALQQLAHTQNESIVLFVCILFICIEALQGNNEAALTHCRYGMQVFNNTFAQGSSWTCDYFRPIFVRLTACPFFFGASSTSIPMPMGSETEDMSSPPTSYDVCRYRADLLVSRCIRFVREFERFESEFQKDEDVSEYTHFHELQSQLIRDVRRWQLHYEEFEAAHPPPPGTPGPFLLLKMIGITCFIWVSTCAPANEMIFDEYLDDFQKIADMAGEIAEAEKRADEEEKSSARAKPKFVLEMAFIPVLFFVVVKCRRLATRIAALEHMKTISPGRENLWQRSIMYSMGRRIIEMEHGIDLDDADQVAQSLDVVLPNSRRLRNAVQMTPDMETGQNTKGIPVACLSDHVPPSQKRMGKMPVRPDQAERVREVAVVVSSSSSRPVDTSPADDTRPVENTPPVLRDSSGRPVGAFTGRSCKGGPSDCVYKLHMRV</sequence>
<dbReference type="PROSITE" id="PS50048">
    <property type="entry name" value="ZN2_CY6_FUNGAL_2"/>
    <property type="match status" value="1"/>
</dbReference>
<feature type="region of interest" description="Disordered" evidence="7">
    <location>
        <begin position="523"/>
        <end position="563"/>
    </location>
</feature>
<dbReference type="CDD" id="cd00067">
    <property type="entry name" value="GAL4"/>
    <property type="match status" value="1"/>
</dbReference>
<protein>
    <recommendedName>
        <fullName evidence="8">Zn(2)-C6 fungal-type domain-containing protein</fullName>
    </recommendedName>
</protein>
<name>A0AAJ0BFN0_9PEZI</name>
<evidence type="ECO:0000256" key="3">
    <source>
        <dbReference type="ARBA" id="ARBA00023015"/>
    </source>
</evidence>
<accession>A0AAJ0BFN0</accession>
<evidence type="ECO:0000256" key="6">
    <source>
        <dbReference type="ARBA" id="ARBA00023242"/>
    </source>
</evidence>
<reference evidence="9" key="1">
    <citation type="submission" date="2023-06" db="EMBL/GenBank/DDBJ databases">
        <title>Genome-scale phylogeny and comparative genomics of the fungal order Sordariales.</title>
        <authorList>
            <consortium name="Lawrence Berkeley National Laboratory"/>
            <person name="Hensen N."/>
            <person name="Bonometti L."/>
            <person name="Westerberg I."/>
            <person name="Brannstrom I.O."/>
            <person name="Guillou S."/>
            <person name="Cros-Aarteil S."/>
            <person name="Calhoun S."/>
            <person name="Haridas S."/>
            <person name="Kuo A."/>
            <person name="Mondo S."/>
            <person name="Pangilinan J."/>
            <person name="Riley R."/>
            <person name="Labutti K."/>
            <person name="Andreopoulos B."/>
            <person name="Lipzen A."/>
            <person name="Chen C."/>
            <person name="Yanf M."/>
            <person name="Daum C."/>
            <person name="Ng V."/>
            <person name="Clum A."/>
            <person name="Steindorff A."/>
            <person name="Ohm R."/>
            <person name="Martin F."/>
            <person name="Silar P."/>
            <person name="Natvig D."/>
            <person name="Lalanne C."/>
            <person name="Gautier V."/>
            <person name="Ament-Velasquez S.L."/>
            <person name="Kruys A."/>
            <person name="Hutchinson M.I."/>
            <person name="Powell A.J."/>
            <person name="Barry K."/>
            <person name="Miller A.N."/>
            <person name="Grigoriev I.V."/>
            <person name="Debuchy R."/>
            <person name="Gladieux P."/>
            <person name="Thoren M.H."/>
            <person name="Johannesson H."/>
        </authorList>
    </citation>
    <scope>NUCLEOTIDE SEQUENCE</scope>
    <source>
        <strain evidence="9">PSN4</strain>
    </source>
</reference>
<dbReference type="GO" id="GO:0008270">
    <property type="term" value="F:zinc ion binding"/>
    <property type="evidence" value="ECO:0007669"/>
    <property type="project" value="InterPro"/>
</dbReference>
<dbReference type="Proteomes" id="UP001239445">
    <property type="component" value="Unassembled WGS sequence"/>
</dbReference>
<proteinExistence type="predicted"/>
<keyword evidence="5" id="KW-0804">Transcription</keyword>
<dbReference type="PANTHER" id="PTHR36206">
    <property type="entry name" value="ASPERCRYPTIN BIOSYNTHESIS CLUSTER-SPECIFIC TRANSCRIPTION REGULATOR ATNN-RELATED"/>
    <property type="match status" value="1"/>
</dbReference>
<dbReference type="Gene3D" id="4.10.240.10">
    <property type="entry name" value="Zn(2)-C6 fungal-type DNA-binding domain"/>
    <property type="match status" value="1"/>
</dbReference>
<feature type="domain" description="Zn(2)-C6 fungal-type" evidence="8">
    <location>
        <begin position="12"/>
        <end position="40"/>
    </location>
</feature>
<dbReference type="InterPro" id="IPR021858">
    <property type="entry name" value="Fun_TF"/>
</dbReference>
<keyword evidence="3" id="KW-0805">Transcription regulation</keyword>
<dbReference type="Pfam" id="PF00172">
    <property type="entry name" value="Zn_clus"/>
    <property type="match status" value="1"/>
</dbReference>
<dbReference type="PANTHER" id="PTHR36206:SF16">
    <property type="entry name" value="TRANSCRIPTION FACTOR DOMAIN-CONTAINING PROTEIN-RELATED"/>
    <property type="match status" value="1"/>
</dbReference>
<dbReference type="GO" id="GO:0003677">
    <property type="term" value="F:DNA binding"/>
    <property type="evidence" value="ECO:0007669"/>
    <property type="project" value="UniProtKB-KW"/>
</dbReference>
<dbReference type="InterPro" id="IPR001138">
    <property type="entry name" value="Zn2Cys6_DnaBD"/>
</dbReference>
<evidence type="ECO:0000313" key="10">
    <source>
        <dbReference type="Proteomes" id="UP001239445"/>
    </source>
</evidence>
<dbReference type="SUPFAM" id="SSF57701">
    <property type="entry name" value="Zn2/Cys6 DNA-binding domain"/>
    <property type="match status" value="1"/>
</dbReference>
<keyword evidence="6" id="KW-0539">Nucleus</keyword>
<dbReference type="InterPro" id="IPR036864">
    <property type="entry name" value="Zn2-C6_fun-type_DNA-bd_sf"/>
</dbReference>
<dbReference type="EMBL" id="MU839833">
    <property type="protein sequence ID" value="KAK1755947.1"/>
    <property type="molecule type" value="Genomic_DNA"/>
</dbReference>
<keyword evidence="2" id="KW-0862">Zinc</keyword>
<comment type="caution">
    <text evidence="9">The sequence shown here is derived from an EMBL/GenBank/DDBJ whole genome shotgun (WGS) entry which is preliminary data.</text>
</comment>
<evidence type="ECO:0000256" key="7">
    <source>
        <dbReference type="SAM" id="MobiDB-lite"/>
    </source>
</evidence>
<dbReference type="AlphaFoldDB" id="A0AAJ0BFN0"/>
<gene>
    <name evidence="9" type="ORF">QBC47DRAFT_299711</name>
</gene>
<evidence type="ECO:0000313" key="9">
    <source>
        <dbReference type="EMBL" id="KAK1755947.1"/>
    </source>
</evidence>
<evidence type="ECO:0000256" key="1">
    <source>
        <dbReference type="ARBA" id="ARBA00022723"/>
    </source>
</evidence>
<keyword evidence="1" id="KW-0479">Metal-binding</keyword>
<dbReference type="Pfam" id="PF11951">
    <property type="entry name" value="Fungal_trans_2"/>
    <property type="match status" value="1"/>
</dbReference>
<evidence type="ECO:0000256" key="4">
    <source>
        <dbReference type="ARBA" id="ARBA00023125"/>
    </source>
</evidence>
<dbReference type="PROSITE" id="PS00463">
    <property type="entry name" value="ZN2_CY6_FUNGAL_1"/>
    <property type="match status" value="1"/>
</dbReference>
<keyword evidence="10" id="KW-1185">Reference proteome</keyword>
<evidence type="ECO:0000256" key="2">
    <source>
        <dbReference type="ARBA" id="ARBA00022833"/>
    </source>
</evidence>
<keyword evidence="4" id="KW-0238">DNA-binding</keyword>
<evidence type="ECO:0000256" key="5">
    <source>
        <dbReference type="ARBA" id="ARBA00023163"/>
    </source>
</evidence>
<evidence type="ECO:0000259" key="8">
    <source>
        <dbReference type="PROSITE" id="PS50048"/>
    </source>
</evidence>